<evidence type="ECO:0000313" key="3">
    <source>
        <dbReference type="Proteomes" id="UP000028042"/>
    </source>
</evidence>
<dbReference type="EMBL" id="CP009268">
    <property type="protein sequence ID" value="AJA50381.1"/>
    <property type="molecule type" value="Genomic_DNA"/>
</dbReference>
<dbReference type="Proteomes" id="UP000028042">
    <property type="component" value="Unassembled WGS sequence"/>
</dbReference>
<dbReference type="Proteomes" id="UP000030905">
    <property type="component" value="Chromosome"/>
</dbReference>
<evidence type="ECO:0008006" key="5">
    <source>
        <dbReference type="Google" id="ProtNLM"/>
    </source>
</evidence>
<reference evidence="1 4" key="1">
    <citation type="journal article" date="2015" name="Genome Announc.">
        <title>Complete Genome Sequence of the Nitrogen-Fixing and Solvent-Producing Clostridium pasteurianum DSM 525.</title>
        <authorList>
            <person name="Poehlein A."/>
            <person name="Grosse-Honebrink A."/>
            <person name="Zhang Y."/>
            <person name="Minton N.P."/>
            <person name="Daniel R."/>
        </authorList>
    </citation>
    <scope>NUCLEOTIDE SEQUENCE [LARGE SCALE GENOMIC DNA]</scope>
    <source>
        <strain evidence="1">DSM 525</strain>
        <strain evidence="4">DSM 525 / ATCC 6013</strain>
    </source>
</reference>
<name>A0A0H3J3A8_CLOPA</name>
<dbReference type="InterPro" id="IPR035936">
    <property type="entry name" value="BB2672"/>
</dbReference>
<dbReference type="AlphaFoldDB" id="A0A0H3J3A8"/>
<reference evidence="2 3" key="3">
    <citation type="journal article" name="Genome Announc.">
        <title>Improved Draft Genome Sequence of Clostridium pasteurianum Strain ATCC 6013 (DSM 525) Using a Hybrid Next-Generation Sequencing Approach.</title>
        <authorList>
            <person name="Pyne M.E."/>
            <person name="Utturkar S."/>
            <person name="Brown S.D."/>
            <person name="Moo-Young M."/>
            <person name="Chung D.A."/>
            <person name="Chou C.P."/>
        </authorList>
    </citation>
    <scope>NUCLEOTIDE SEQUENCE [LARGE SCALE GENOMIC DNA]</scope>
    <source>
        <strain evidence="2 3">ATCC 6013</strain>
    </source>
</reference>
<proteinExistence type="predicted"/>
<dbReference type="PATRIC" id="fig|1262449.3.peg.184"/>
<evidence type="ECO:0000313" key="4">
    <source>
        <dbReference type="Proteomes" id="UP000030905"/>
    </source>
</evidence>
<dbReference type="GeneID" id="93072537"/>
<dbReference type="eggNOG" id="ENOG502Z897">
    <property type="taxonomic scope" value="Bacteria"/>
</dbReference>
<dbReference type="KEGG" id="cpae:CPAST_c02930"/>
<dbReference type="InterPro" id="IPR009569">
    <property type="entry name" value="AA_synth_put"/>
</dbReference>
<reference evidence="2" key="2">
    <citation type="submission" date="2015-10" db="EMBL/GenBank/DDBJ databases">
        <title>Improved Draft Genome Sequence of Clostridium pasteurianum Strain ATCC 6013 (DSM 525) Using a Hybrid Next-Generation Sequencing Approach.</title>
        <authorList>
            <person name="Pyne M.E."/>
            <person name="Utturkar S.M."/>
            <person name="Brown S.D."/>
            <person name="Moo-Young M."/>
            <person name="Chung D.A."/>
            <person name="Chou P.C."/>
        </authorList>
    </citation>
    <scope>NUCLEOTIDE SEQUENCE</scope>
    <source>
        <strain evidence="2">ATCC 6013</strain>
    </source>
</reference>
<dbReference type="Gene3D" id="3.30.1330.110">
    <property type="entry name" value="BB2672"/>
    <property type="match status" value="1"/>
</dbReference>
<evidence type="ECO:0000313" key="1">
    <source>
        <dbReference type="EMBL" id="AJA50381.1"/>
    </source>
</evidence>
<organism evidence="1 4">
    <name type="scientific">Clostridium pasteurianum DSM 525 = ATCC 6013</name>
    <dbReference type="NCBI Taxonomy" id="1262449"/>
    <lineage>
        <taxon>Bacteria</taxon>
        <taxon>Bacillati</taxon>
        <taxon>Bacillota</taxon>
        <taxon>Clostridia</taxon>
        <taxon>Eubacteriales</taxon>
        <taxon>Clostridiaceae</taxon>
        <taxon>Clostridium</taxon>
    </lineage>
</organism>
<keyword evidence="4" id="KW-1185">Reference proteome</keyword>
<gene>
    <name evidence="1" type="ORF">CLPA_c02930</name>
    <name evidence="2" type="ORF">CP6013_02855</name>
</gene>
<dbReference type="SUPFAM" id="SSF160519">
    <property type="entry name" value="BB2672-like"/>
    <property type="match status" value="1"/>
</dbReference>
<dbReference type="KEGG" id="cpat:CLPA_c02930"/>
<dbReference type="EMBL" id="JPGY02000001">
    <property type="protein sequence ID" value="KRU13607.1"/>
    <property type="molecule type" value="Genomic_DNA"/>
</dbReference>
<dbReference type="Pfam" id="PF06684">
    <property type="entry name" value="AA_synth"/>
    <property type="match status" value="1"/>
</dbReference>
<sequence length="195" mass="21093">MEIKIRKFYTFVEEINSDGGKEITDKTHIRAASAVVIENPFAGKYVEDLSALTDWSVEIAPVLVEKALKTAGIDKSEVESYGKGAIVGGNGELEHAAAILHPKLGKPFRDAVDGGKAIIPSAKKMGYPGCTLDVPLHYKDAAFVRTHFDAMEVRIPDGPRDNEIAVILVVTNCGRPHPRVGGLKVEDAKCEDGLR</sequence>
<accession>A0A0H3J3A8</accession>
<protein>
    <recommendedName>
        <fullName evidence="5">Peptide synthetase</fullName>
    </recommendedName>
</protein>
<dbReference type="RefSeq" id="WP_003440797.1">
    <property type="nucleotide sequence ID" value="NZ_ANZB01000001.1"/>
</dbReference>
<evidence type="ECO:0000313" key="2">
    <source>
        <dbReference type="EMBL" id="KRU13607.1"/>
    </source>
</evidence>